<feature type="compositionally biased region" description="Basic and acidic residues" evidence="1">
    <location>
        <begin position="86"/>
        <end position="98"/>
    </location>
</feature>
<dbReference type="GO" id="GO:0003676">
    <property type="term" value="F:nucleic acid binding"/>
    <property type="evidence" value="ECO:0007669"/>
    <property type="project" value="InterPro"/>
</dbReference>
<dbReference type="Gene3D" id="3.30.420.10">
    <property type="entry name" value="Ribonuclease H-like superfamily/Ribonuclease H"/>
    <property type="match status" value="1"/>
</dbReference>
<accession>A0A026WMC8</accession>
<keyword evidence="3" id="KW-1185">Reference proteome</keyword>
<evidence type="ECO:0000256" key="1">
    <source>
        <dbReference type="SAM" id="MobiDB-lite"/>
    </source>
</evidence>
<protein>
    <recommendedName>
        <fullName evidence="4">DDE-1 domain-containing protein</fullName>
    </recommendedName>
</protein>
<evidence type="ECO:0000313" key="3">
    <source>
        <dbReference type="Proteomes" id="UP000053097"/>
    </source>
</evidence>
<feature type="region of interest" description="Disordered" evidence="1">
    <location>
        <begin position="75"/>
        <end position="98"/>
    </location>
</feature>
<dbReference type="Proteomes" id="UP000053097">
    <property type="component" value="Unassembled WGS sequence"/>
</dbReference>
<dbReference type="AlphaFoldDB" id="A0A026WMC8"/>
<proteinExistence type="predicted"/>
<dbReference type="InterPro" id="IPR036397">
    <property type="entry name" value="RNaseH_sf"/>
</dbReference>
<name>A0A026WMC8_OOCBI</name>
<evidence type="ECO:0008006" key="4">
    <source>
        <dbReference type="Google" id="ProtNLM"/>
    </source>
</evidence>
<dbReference type="EMBL" id="KK107152">
    <property type="protein sequence ID" value="EZA57217.1"/>
    <property type="molecule type" value="Genomic_DNA"/>
</dbReference>
<sequence length="98" mass="11456">MNRLWDSIVSAKPSYKEPGSWCFLLDKLAAYNTIAVRKFGAEKGVCVLDNPRYSPDLSPCHYFLFETIRQKLQAVPNETTKTNRRHPSEHLKRQDMYH</sequence>
<organism evidence="2 3">
    <name type="scientific">Ooceraea biroi</name>
    <name type="common">Clonal raider ant</name>
    <name type="synonym">Cerapachys biroi</name>
    <dbReference type="NCBI Taxonomy" id="2015173"/>
    <lineage>
        <taxon>Eukaryota</taxon>
        <taxon>Metazoa</taxon>
        <taxon>Ecdysozoa</taxon>
        <taxon>Arthropoda</taxon>
        <taxon>Hexapoda</taxon>
        <taxon>Insecta</taxon>
        <taxon>Pterygota</taxon>
        <taxon>Neoptera</taxon>
        <taxon>Endopterygota</taxon>
        <taxon>Hymenoptera</taxon>
        <taxon>Apocrita</taxon>
        <taxon>Aculeata</taxon>
        <taxon>Formicoidea</taxon>
        <taxon>Formicidae</taxon>
        <taxon>Dorylinae</taxon>
        <taxon>Ooceraea</taxon>
    </lineage>
</organism>
<gene>
    <name evidence="2" type="ORF">X777_01823</name>
</gene>
<reference evidence="2 3" key="1">
    <citation type="journal article" date="2014" name="Curr. Biol.">
        <title>The genome of the clonal raider ant Cerapachys biroi.</title>
        <authorList>
            <person name="Oxley P.R."/>
            <person name="Ji L."/>
            <person name="Fetter-Pruneda I."/>
            <person name="McKenzie S.K."/>
            <person name="Li C."/>
            <person name="Hu H."/>
            <person name="Zhang G."/>
            <person name="Kronauer D.J."/>
        </authorList>
    </citation>
    <scope>NUCLEOTIDE SEQUENCE [LARGE SCALE GENOMIC DNA]</scope>
</reference>
<evidence type="ECO:0000313" key="2">
    <source>
        <dbReference type="EMBL" id="EZA57217.1"/>
    </source>
</evidence>